<dbReference type="Proteomes" id="UP001054945">
    <property type="component" value="Unassembled WGS sequence"/>
</dbReference>
<evidence type="ECO:0000313" key="2">
    <source>
        <dbReference type="EMBL" id="GIY76054.1"/>
    </source>
</evidence>
<evidence type="ECO:0000256" key="1">
    <source>
        <dbReference type="SAM" id="MobiDB-lite"/>
    </source>
</evidence>
<comment type="caution">
    <text evidence="2">The sequence shown here is derived from an EMBL/GenBank/DDBJ whole genome shotgun (WGS) entry which is preliminary data.</text>
</comment>
<dbReference type="EMBL" id="BPLR01015429">
    <property type="protein sequence ID" value="GIY76054.1"/>
    <property type="molecule type" value="Genomic_DNA"/>
</dbReference>
<sequence>MILQNNYGISKSLSFIIKGVFKWNPHHFKVLFKSGNLFPLKLSPPGLFFRPMSGNPISFILLGLFNPVRSQSASQIQPRDDFGSSSRKTRKRCALTVMK</sequence>
<evidence type="ECO:0000313" key="3">
    <source>
        <dbReference type="Proteomes" id="UP001054945"/>
    </source>
</evidence>
<gene>
    <name evidence="2" type="ORF">CEXT_535861</name>
</gene>
<dbReference type="AlphaFoldDB" id="A0AAV4W2D5"/>
<organism evidence="2 3">
    <name type="scientific">Caerostris extrusa</name>
    <name type="common">Bark spider</name>
    <name type="synonym">Caerostris bankana</name>
    <dbReference type="NCBI Taxonomy" id="172846"/>
    <lineage>
        <taxon>Eukaryota</taxon>
        <taxon>Metazoa</taxon>
        <taxon>Ecdysozoa</taxon>
        <taxon>Arthropoda</taxon>
        <taxon>Chelicerata</taxon>
        <taxon>Arachnida</taxon>
        <taxon>Araneae</taxon>
        <taxon>Araneomorphae</taxon>
        <taxon>Entelegynae</taxon>
        <taxon>Araneoidea</taxon>
        <taxon>Araneidae</taxon>
        <taxon>Caerostris</taxon>
    </lineage>
</organism>
<protein>
    <submittedName>
        <fullName evidence="2">Uncharacterized protein</fullName>
    </submittedName>
</protein>
<proteinExistence type="predicted"/>
<keyword evidence="3" id="KW-1185">Reference proteome</keyword>
<accession>A0AAV4W2D5</accession>
<reference evidence="2 3" key="1">
    <citation type="submission" date="2021-06" db="EMBL/GenBank/DDBJ databases">
        <title>Caerostris extrusa draft genome.</title>
        <authorList>
            <person name="Kono N."/>
            <person name="Arakawa K."/>
        </authorList>
    </citation>
    <scope>NUCLEOTIDE SEQUENCE [LARGE SCALE GENOMIC DNA]</scope>
</reference>
<name>A0AAV4W2D5_CAEEX</name>
<feature type="region of interest" description="Disordered" evidence="1">
    <location>
        <begin position="71"/>
        <end position="99"/>
    </location>
</feature>